<dbReference type="SUPFAM" id="SSF51735">
    <property type="entry name" value="NAD(P)-binding Rossmann-fold domains"/>
    <property type="match status" value="1"/>
</dbReference>
<evidence type="ECO:0000256" key="3">
    <source>
        <dbReference type="ARBA" id="ARBA00022679"/>
    </source>
</evidence>
<evidence type="ECO:0000256" key="6">
    <source>
        <dbReference type="ARBA" id="ARBA00023136"/>
    </source>
</evidence>
<comment type="subcellular location">
    <subcellularLocation>
        <location evidence="1">Membrane</location>
        <topology evidence="1">Multi-pass membrane protein</topology>
    </subcellularLocation>
</comment>
<keyword evidence="4 7" id="KW-0812">Transmembrane</keyword>
<dbReference type="GO" id="GO:0089702">
    <property type="term" value="F:undecaprenyl-phosphate glucose phosphotransferase activity"/>
    <property type="evidence" value="ECO:0007669"/>
    <property type="project" value="UniProtKB-EC"/>
</dbReference>
<feature type="transmembrane region" description="Helical" evidence="7">
    <location>
        <begin position="20"/>
        <end position="39"/>
    </location>
</feature>
<name>A0A2H5Y368_9CHLR</name>
<evidence type="ECO:0000259" key="8">
    <source>
        <dbReference type="Pfam" id="PF02397"/>
    </source>
</evidence>
<dbReference type="GO" id="GO:0016020">
    <property type="term" value="C:membrane"/>
    <property type="evidence" value="ECO:0007669"/>
    <property type="project" value="UniProtKB-SubCell"/>
</dbReference>
<evidence type="ECO:0000256" key="4">
    <source>
        <dbReference type="ARBA" id="ARBA00022692"/>
    </source>
</evidence>
<feature type="transmembrane region" description="Helical" evidence="7">
    <location>
        <begin position="51"/>
        <end position="69"/>
    </location>
</feature>
<dbReference type="Gene3D" id="3.40.50.720">
    <property type="entry name" value="NAD(P)-binding Rossmann-like Domain"/>
    <property type="match status" value="1"/>
</dbReference>
<evidence type="ECO:0000256" key="5">
    <source>
        <dbReference type="ARBA" id="ARBA00022989"/>
    </source>
</evidence>
<dbReference type="NCBIfam" id="TIGR03025">
    <property type="entry name" value="EPS_sugtrans"/>
    <property type="match status" value="1"/>
</dbReference>
<keyword evidence="3 9" id="KW-0808">Transferase</keyword>
<organism evidence="9 10">
    <name type="scientific">Candidatus Thermoflexus japonica</name>
    <dbReference type="NCBI Taxonomy" id="2035417"/>
    <lineage>
        <taxon>Bacteria</taxon>
        <taxon>Bacillati</taxon>
        <taxon>Chloroflexota</taxon>
        <taxon>Thermoflexia</taxon>
        <taxon>Thermoflexales</taxon>
        <taxon>Thermoflexaceae</taxon>
        <taxon>Thermoflexus</taxon>
    </lineage>
</organism>
<evidence type="ECO:0000256" key="2">
    <source>
        <dbReference type="ARBA" id="ARBA00006464"/>
    </source>
</evidence>
<protein>
    <submittedName>
        <fullName evidence="9">UDP-glucose:undecaprenyl-phosphate glucose-1-phosphate transferase</fullName>
        <ecNumber evidence="9">2.7.8.31</ecNumber>
    </submittedName>
</protein>
<comment type="similarity">
    <text evidence="2">Belongs to the bacterial sugar transferase family.</text>
</comment>
<evidence type="ECO:0000313" key="10">
    <source>
        <dbReference type="Proteomes" id="UP000236642"/>
    </source>
</evidence>
<gene>
    <name evidence="9" type="primary">wcaJ_1</name>
    <name evidence="9" type="ORF">HRbin22_00078</name>
</gene>
<comment type="caution">
    <text evidence="9">The sequence shown here is derived from an EMBL/GenBank/DDBJ whole genome shotgun (WGS) entry which is preliminary data.</text>
</comment>
<evidence type="ECO:0000256" key="7">
    <source>
        <dbReference type="SAM" id="Phobius"/>
    </source>
</evidence>
<dbReference type="EC" id="2.7.8.31" evidence="9"/>
<dbReference type="InterPro" id="IPR017475">
    <property type="entry name" value="EPS_sugar_tfrase"/>
</dbReference>
<dbReference type="PANTHER" id="PTHR30576:SF10">
    <property type="entry name" value="SLL5057 PROTEIN"/>
    <property type="match status" value="1"/>
</dbReference>
<dbReference type="Pfam" id="PF13727">
    <property type="entry name" value="CoA_binding_3"/>
    <property type="match status" value="1"/>
</dbReference>
<dbReference type="Proteomes" id="UP000236642">
    <property type="component" value="Unassembled WGS sequence"/>
</dbReference>
<dbReference type="InterPro" id="IPR036291">
    <property type="entry name" value="NAD(P)-bd_dom_sf"/>
</dbReference>
<dbReference type="NCBIfam" id="TIGR03023">
    <property type="entry name" value="WcaJ_sugtrans"/>
    <property type="match status" value="1"/>
</dbReference>
<keyword evidence="5 7" id="KW-1133">Transmembrane helix</keyword>
<feature type="domain" description="Bacterial sugar transferase" evidence="8">
    <location>
        <begin position="284"/>
        <end position="471"/>
    </location>
</feature>
<reference evidence="10" key="1">
    <citation type="submission" date="2017-09" db="EMBL/GenBank/DDBJ databases">
        <title>Metaegenomics of thermophilic ammonia-oxidizing enrichment culture.</title>
        <authorList>
            <person name="Kato S."/>
            <person name="Suzuki K."/>
        </authorList>
    </citation>
    <scope>NUCLEOTIDE SEQUENCE [LARGE SCALE GENOMIC DNA]</scope>
</reference>
<feature type="transmembrane region" description="Helical" evidence="7">
    <location>
        <begin position="116"/>
        <end position="135"/>
    </location>
</feature>
<keyword evidence="6 7" id="KW-0472">Membrane</keyword>
<proteinExistence type="inferred from homology"/>
<dbReference type="EMBL" id="BEHY01000001">
    <property type="protein sequence ID" value="GBD07852.1"/>
    <property type="molecule type" value="Genomic_DNA"/>
</dbReference>
<evidence type="ECO:0000313" key="9">
    <source>
        <dbReference type="EMBL" id="GBD07852.1"/>
    </source>
</evidence>
<dbReference type="Pfam" id="PF02397">
    <property type="entry name" value="Bac_transf"/>
    <property type="match status" value="1"/>
</dbReference>
<dbReference type="PANTHER" id="PTHR30576">
    <property type="entry name" value="COLANIC BIOSYNTHESIS UDP-GLUCOSE LIPID CARRIER TRANSFERASE"/>
    <property type="match status" value="1"/>
</dbReference>
<feature type="transmembrane region" description="Helical" evidence="7">
    <location>
        <begin position="289"/>
        <end position="310"/>
    </location>
</feature>
<feature type="transmembrane region" description="Helical" evidence="7">
    <location>
        <begin position="90"/>
        <end position="110"/>
    </location>
</feature>
<evidence type="ECO:0000256" key="1">
    <source>
        <dbReference type="ARBA" id="ARBA00004141"/>
    </source>
</evidence>
<sequence>MSSTRDQRVPWWWRWIRIGLDLIVIQAAFVLAYLMRYRWEWFREITFDAPFSAYIPFQIAWTALLLLMFRLDRVYPPQMGAPWLEEMYRILNAVAKSTLVLMAVVFFSQSLFYSRLMFLEAALLVVMLLGILRFFESRAERIMRRWGIGVVRALIVGAGDLGRAVMRAALARPELGYRIVGFVDDDPAKARTDIGPFRARGTLDDLPKVLEEDRIDEVIITLPMAFYDRIQEVVQHCEARRIPVRIVPDPFQLTLSRLDVRDLDGIPLIGVKEARFSPWQFRIKRAMDLVLATLLLLLSAPLMAVIALAIKLDSPGPVIFRQVRVGKDGHLFTMYKFRTMRVGAEQEQERLRALNEASGPLFKIRNDPRVTRVGRILRRLSLDELPQLINVLKGEMSLVGPRPPVPAEVEAYKPWQRQRLAAVPGMTGLWQISGRSDLTFDEMCLLDIYYIENWSPLLDLEIMLRTIPRVIMGEGAY</sequence>
<dbReference type="InterPro" id="IPR017473">
    <property type="entry name" value="Undecaprenyl-P_gluc_Ptfrase"/>
</dbReference>
<dbReference type="InterPro" id="IPR003362">
    <property type="entry name" value="Bact_transf"/>
</dbReference>
<accession>A0A2H5Y368</accession>
<dbReference type="AlphaFoldDB" id="A0A2H5Y368"/>